<dbReference type="InterPro" id="IPR044277">
    <property type="entry name" value="GIP1"/>
</dbReference>
<protein>
    <recommendedName>
        <fullName evidence="2">GBF-interacting protein 1 N-terminal domain-containing protein</fullName>
    </recommendedName>
</protein>
<feature type="compositionally biased region" description="Polar residues" evidence="1">
    <location>
        <begin position="146"/>
        <end position="170"/>
    </location>
</feature>
<feature type="region of interest" description="Disordered" evidence="1">
    <location>
        <begin position="450"/>
        <end position="478"/>
    </location>
</feature>
<dbReference type="PANTHER" id="PTHR46775">
    <property type="entry name" value="FLOCCULATION PROTEIN (DUF1296)"/>
    <property type="match status" value="1"/>
</dbReference>
<evidence type="ECO:0000313" key="3">
    <source>
        <dbReference type="EMBL" id="GMN59140.1"/>
    </source>
</evidence>
<feature type="compositionally biased region" description="Polar residues" evidence="1">
    <location>
        <begin position="192"/>
        <end position="214"/>
    </location>
</feature>
<gene>
    <name evidence="3" type="ORF">TIFTF001_028232</name>
</gene>
<evidence type="ECO:0000259" key="2">
    <source>
        <dbReference type="Pfam" id="PF06972"/>
    </source>
</evidence>
<reference evidence="3" key="1">
    <citation type="submission" date="2023-07" db="EMBL/GenBank/DDBJ databases">
        <title>draft genome sequence of fig (Ficus carica).</title>
        <authorList>
            <person name="Takahashi T."/>
            <person name="Nishimura K."/>
        </authorList>
    </citation>
    <scope>NUCLEOTIDE SEQUENCE</scope>
</reference>
<feature type="compositionally biased region" description="Basic and acidic residues" evidence="1">
    <location>
        <begin position="71"/>
        <end position="84"/>
    </location>
</feature>
<feature type="compositionally biased region" description="Basic and acidic residues" evidence="1">
    <location>
        <begin position="116"/>
        <end position="127"/>
    </location>
</feature>
<sequence>MSSGVGGSSRVSIPNNVRKTINDIREITGKQHSDDEIYAVLRECSMDPNETAQKLLYLDTFHEVKRRRERRKENLNSKVSEERSTSGTQRRGARGGGQGNYGSNFSSEAGGGKNAGRRENGANHTADRGSVFSSLPFSQRTKHNTASRVSKASTALPNGTANLSNGTSSHGHARKSSVESEGHSPSELNKLGPTSDQPAALGVTSSPTFGSPDTEQQKSDQHLLSPISGVHSSDSLSMPSGGASTVENEAGRQQLAVEPDHIDENKTVFNNDIASDQSESDKAQNGFVNEMNISKPEASETLEPPPLSTREAPFCVKFIHTPSFEIPVSLVGIGIVVTSEVVAVAAEVSSRSTIESHVSDGQHVTFPNHFQVPEALKSGLTFGSFVVTFGSKVESVSFGADDNTGAAESSEGSDEASKESSPSDQNVPSIVQGDYLDDNSQSLHHVLEKLQPSEVSTDLKVEESKQQTKFPPEGPLNSSVVNGTSYSLGLGVMPAPVTNQLVQIEGHEAQAHESRIPNFANGNSLAPRSNNPSPPLPNSIAMSPQSVPVFRQTYPPNFFPYGQYLSPFYMPPMHQFLGHNGFPPQPSTGNVYLPPAPAGVKFSLPQFKPGNNAGNPTHIGIQPAGSFITAPVGYAQPVTSASSMGNEDLVASHLKENQIYTTGQLTEGSAVWIQAAGQDMPSMQVNSLYNLPPQGHIAFSPQQSGHGAFAGIFPPGHAMTAPSTLLQQSQAVAGAIETIGPPSGAYQQPQHAQVSWNTAF</sequence>
<organism evidence="3 4">
    <name type="scientific">Ficus carica</name>
    <name type="common">Common fig</name>
    <dbReference type="NCBI Taxonomy" id="3494"/>
    <lineage>
        <taxon>Eukaryota</taxon>
        <taxon>Viridiplantae</taxon>
        <taxon>Streptophyta</taxon>
        <taxon>Embryophyta</taxon>
        <taxon>Tracheophyta</taxon>
        <taxon>Spermatophyta</taxon>
        <taxon>Magnoliopsida</taxon>
        <taxon>eudicotyledons</taxon>
        <taxon>Gunneridae</taxon>
        <taxon>Pentapetalae</taxon>
        <taxon>rosids</taxon>
        <taxon>fabids</taxon>
        <taxon>Rosales</taxon>
        <taxon>Moraceae</taxon>
        <taxon>Ficeae</taxon>
        <taxon>Ficus</taxon>
    </lineage>
</organism>
<evidence type="ECO:0000313" key="4">
    <source>
        <dbReference type="Proteomes" id="UP001187192"/>
    </source>
</evidence>
<feature type="domain" description="GBF-interacting protein 1 N-terminal" evidence="2">
    <location>
        <begin position="13"/>
        <end position="73"/>
    </location>
</feature>
<dbReference type="Pfam" id="PF06972">
    <property type="entry name" value="GIP1_N"/>
    <property type="match status" value="1"/>
</dbReference>
<evidence type="ECO:0000256" key="1">
    <source>
        <dbReference type="SAM" id="MobiDB-lite"/>
    </source>
</evidence>
<dbReference type="GO" id="GO:0051082">
    <property type="term" value="F:unfolded protein binding"/>
    <property type="evidence" value="ECO:0007669"/>
    <property type="project" value="TreeGrafter"/>
</dbReference>
<dbReference type="SUPFAM" id="SSF46934">
    <property type="entry name" value="UBA-like"/>
    <property type="match status" value="1"/>
</dbReference>
<feature type="compositionally biased region" description="Polar residues" evidence="1">
    <location>
        <begin position="230"/>
        <end position="247"/>
    </location>
</feature>
<keyword evidence="4" id="KW-1185">Reference proteome</keyword>
<dbReference type="PANTHER" id="PTHR46775:SF2">
    <property type="entry name" value="GBF-INTERACTING PROTEIN 1-LIKE"/>
    <property type="match status" value="1"/>
</dbReference>
<dbReference type="GO" id="GO:0005634">
    <property type="term" value="C:nucleus"/>
    <property type="evidence" value="ECO:0007669"/>
    <property type="project" value="TreeGrafter"/>
</dbReference>
<feature type="region of interest" description="Disordered" evidence="1">
    <location>
        <begin position="398"/>
        <end position="435"/>
    </location>
</feature>
<feature type="compositionally biased region" description="Basic and acidic residues" evidence="1">
    <location>
        <begin position="457"/>
        <end position="466"/>
    </location>
</feature>
<proteinExistence type="predicted"/>
<accession>A0AA88DQ13</accession>
<dbReference type="AlphaFoldDB" id="A0AA88DQ13"/>
<feature type="region of interest" description="Disordered" evidence="1">
    <location>
        <begin position="67"/>
        <end position="248"/>
    </location>
</feature>
<dbReference type="EMBL" id="BTGU01000084">
    <property type="protein sequence ID" value="GMN59140.1"/>
    <property type="molecule type" value="Genomic_DNA"/>
</dbReference>
<dbReference type="InterPro" id="IPR009060">
    <property type="entry name" value="UBA-like_sf"/>
</dbReference>
<name>A0AA88DQ13_FICCA</name>
<comment type="caution">
    <text evidence="3">The sequence shown here is derived from an EMBL/GenBank/DDBJ whole genome shotgun (WGS) entry which is preliminary data.</text>
</comment>
<dbReference type="InterPro" id="IPR009719">
    <property type="entry name" value="GIP1_N"/>
</dbReference>
<dbReference type="Proteomes" id="UP001187192">
    <property type="component" value="Unassembled WGS sequence"/>
</dbReference>